<sequence length="154" mass="15969">MFTTTVCAALSAAGLAVALLTAYRRRFRRAVRIAAVSLLPVGLAMAGLVDLGREVGTAVGGWAADLVLKPTVWAGFAVLALSVVLYAAARIGAGRTPGRRERAARSRPGSTAVDTTAKAPALGSSRAAQGQGRNQGQDQEDFSDIEKILKKHGI</sequence>
<evidence type="ECO:0000313" key="3">
    <source>
        <dbReference type="EMBL" id="MFC7217811.1"/>
    </source>
</evidence>
<organism evidence="3 4">
    <name type="scientific">Streptomyces polyrhachis</name>
    <dbReference type="NCBI Taxonomy" id="1282885"/>
    <lineage>
        <taxon>Bacteria</taxon>
        <taxon>Bacillati</taxon>
        <taxon>Actinomycetota</taxon>
        <taxon>Actinomycetes</taxon>
        <taxon>Kitasatosporales</taxon>
        <taxon>Streptomycetaceae</taxon>
        <taxon>Streptomyces</taxon>
    </lineage>
</organism>
<feature type="transmembrane region" description="Helical" evidence="2">
    <location>
        <begin position="30"/>
        <end position="52"/>
    </location>
</feature>
<keyword evidence="2" id="KW-0472">Membrane</keyword>
<evidence type="ECO:0000256" key="1">
    <source>
        <dbReference type="SAM" id="MobiDB-lite"/>
    </source>
</evidence>
<keyword evidence="2" id="KW-1133">Transmembrane helix</keyword>
<keyword evidence="4" id="KW-1185">Reference proteome</keyword>
<protein>
    <recommendedName>
        <fullName evidence="5">Cellulose synthase</fullName>
    </recommendedName>
</protein>
<accession>A0ABW2GD71</accession>
<proteinExistence type="predicted"/>
<evidence type="ECO:0008006" key="5">
    <source>
        <dbReference type="Google" id="ProtNLM"/>
    </source>
</evidence>
<evidence type="ECO:0000256" key="2">
    <source>
        <dbReference type="SAM" id="Phobius"/>
    </source>
</evidence>
<comment type="caution">
    <text evidence="3">The sequence shown here is derived from an EMBL/GenBank/DDBJ whole genome shotgun (WGS) entry which is preliminary data.</text>
</comment>
<feature type="transmembrane region" description="Helical" evidence="2">
    <location>
        <begin position="6"/>
        <end position="23"/>
    </location>
</feature>
<feature type="region of interest" description="Disordered" evidence="1">
    <location>
        <begin position="94"/>
        <end position="143"/>
    </location>
</feature>
<feature type="transmembrane region" description="Helical" evidence="2">
    <location>
        <begin position="72"/>
        <end position="93"/>
    </location>
</feature>
<reference evidence="4" key="1">
    <citation type="journal article" date="2019" name="Int. J. Syst. Evol. Microbiol.">
        <title>The Global Catalogue of Microorganisms (GCM) 10K type strain sequencing project: providing services to taxonomists for standard genome sequencing and annotation.</title>
        <authorList>
            <consortium name="The Broad Institute Genomics Platform"/>
            <consortium name="The Broad Institute Genome Sequencing Center for Infectious Disease"/>
            <person name="Wu L."/>
            <person name="Ma J."/>
        </authorList>
    </citation>
    <scope>NUCLEOTIDE SEQUENCE [LARGE SCALE GENOMIC DNA]</scope>
    <source>
        <strain evidence="4">CGMCC 1.13681</strain>
    </source>
</reference>
<keyword evidence="2" id="KW-0812">Transmembrane</keyword>
<dbReference type="Proteomes" id="UP001596413">
    <property type="component" value="Unassembled WGS sequence"/>
</dbReference>
<name>A0ABW2GD71_9ACTN</name>
<gene>
    <name evidence="3" type="ORF">ACFQLX_06445</name>
</gene>
<dbReference type="RefSeq" id="WP_386413002.1">
    <property type="nucleotide sequence ID" value="NZ_JBHSZO010000007.1"/>
</dbReference>
<evidence type="ECO:0000313" key="4">
    <source>
        <dbReference type="Proteomes" id="UP001596413"/>
    </source>
</evidence>
<dbReference type="EMBL" id="JBHSZO010000007">
    <property type="protein sequence ID" value="MFC7217811.1"/>
    <property type="molecule type" value="Genomic_DNA"/>
</dbReference>